<sequence length="507" mass="54954">MTCNTDRSFCFRSLRPGSRRRTGTFSVISSPSPFIFLPSFFLSVSTNQTAEVALATKKGPERERRSYFYLFISLRVSYKLQSHITVTSMFTRIGRVCLPTKAALTQCRYLNIHEYQSKALLKEGGCKTEFGVACSSIEEVEAALGKIKGDKKVVKSQILAGGRGMGTFVDGFKGGVHVCKDAAEALACARRMLNNTLVTKQTGPKGQKVSRLYVTEAISGIKRELYLALLLDRKTASPVFIGSAEGGMGIEELAQKQPDKIKKMRINVQEGINHDNCLTFAHELGFTGRAAENAAEQIKALYNVGKSKDCTMVEINPLVELENGDVMCIDAKLSFDDNAEFRQHDIFALADATQIDPKEVVAKKYDLNYIALDGNVGCLVNGAGLAMATMDLISHGGGKPANFLDVGGSATKEQIVAAFEIITGDEAVRSILVNIFGGIMRCDTIAEGIVAASRMLKSKGVREVPVVVRLSGSKEEEGKRILKESGLPLHPAQNFEEAAALACKLAA</sequence>
<organism evidence="11 12">
    <name type="scientific">Trypanosoma brucei gambiense (strain MHOM/CI/86/DAL972)</name>
    <dbReference type="NCBI Taxonomy" id="679716"/>
    <lineage>
        <taxon>Eukaryota</taxon>
        <taxon>Discoba</taxon>
        <taxon>Euglenozoa</taxon>
        <taxon>Kinetoplastea</taxon>
        <taxon>Metakinetoplastina</taxon>
        <taxon>Trypanosomatida</taxon>
        <taxon>Trypanosomatidae</taxon>
        <taxon>Trypanosoma</taxon>
    </lineage>
</organism>
<dbReference type="InterPro" id="IPR005811">
    <property type="entry name" value="SUCC_ACL_C"/>
</dbReference>
<dbReference type="GO" id="GO:0005739">
    <property type="term" value="C:mitochondrion"/>
    <property type="evidence" value="ECO:0007669"/>
    <property type="project" value="UniProtKB-SubCell"/>
</dbReference>
<feature type="binding site" evidence="7">
    <location>
        <begin position="162"/>
        <end position="164"/>
    </location>
    <ligand>
        <name>ATP</name>
        <dbReference type="ChEBI" id="CHEBI:30616"/>
    </ligand>
</feature>
<dbReference type="Pfam" id="PF00549">
    <property type="entry name" value="Ligase_CoA"/>
    <property type="match status" value="1"/>
</dbReference>
<evidence type="ECO:0000256" key="6">
    <source>
        <dbReference type="ARBA" id="ARBA00022842"/>
    </source>
</evidence>
<dbReference type="NCBIfam" id="NF001913">
    <property type="entry name" value="PRK00696.1"/>
    <property type="match status" value="1"/>
</dbReference>
<dbReference type="PANTHER" id="PTHR11815">
    <property type="entry name" value="SUCCINYL-COA SYNTHETASE BETA CHAIN"/>
    <property type="match status" value="1"/>
</dbReference>
<comment type="similarity">
    <text evidence="7 8">Belongs to the succinate/malate CoA ligase beta subunit family.</text>
</comment>
<dbReference type="GO" id="GO:0006104">
    <property type="term" value="P:succinyl-CoA metabolic process"/>
    <property type="evidence" value="ECO:0007669"/>
    <property type="project" value="TreeGrafter"/>
</dbReference>
<dbReference type="FunFam" id="3.30.1490.20:FF:000002">
    <property type="entry name" value="Succinate--CoA ligase [ADP-forming] subunit beta"/>
    <property type="match status" value="1"/>
</dbReference>
<keyword evidence="2 7" id="KW-0816">Tricarboxylic acid cycle</keyword>
<dbReference type="InterPro" id="IPR017866">
    <property type="entry name" value="Succ-CoA_synthase_bsu_CS"/>
</dbReference>
<dbReference type="SUPFAM" id="SSF52210">
    <property type="entry name" value="Succinyl-CoA synthetase domains"/>
    <property type="match status" value="1"/>
</dbReference>
<feature type="binding site" evidence="7">
    <location>
        <position position="381"/>
    </location>
    <ligand>
        <name>substrate</name>
        <note>ligand shared with subunit alpha</note>
    </ligand>
</feature>
<dbReference type="AlphaFoldDB" id="D0A3H4"/>
<evidence type="ECO:0000256" key="4">
    <source>
        <dbReference type="ARBA" id="ARBA00022723"/>
    </source>
</evidence>
<evidence type="ECO:0000256" key="8">
    <source>
        <dbReference type="RuleBase" id="RU361258"/>
    </source>
</evidence>
<keyword evidence="3 7" id="KW-0436">Ligase</keyword>
<dbReference type="EC" id="6.2.1.5" evidence="7"/>
<evidence type="ECO:0000256" key="2">
    <source>
        <dbReference type="ARBA" id="ARBA00022532"/>
    </source>
</evidence>
<reference evidence="12" key="1">
    <citation type="journal article" date="2010" name="PLoS Negl. Trop. Dis.">
        <title>The genome sequence of Trypanosoma brucei gambiense, causative agent of chronic human african trypanosomiasis.</title>
        <authorList>
            <person name="Jackson A.P."/>
            <person name="Sanders M."/>
            <person name="Berry A."/>
            <person name="McQuillan J."/>
            <person name="Aslett M.A."/>
            <person name="Quail M.A."/>
            <person name="Chukualim B."/>
            <person name="Capewell P."/>
            <person name="MacLeod A."/>
            <person name="Melville S.E."/>
            <person name="Gibson W."/>
            <person name="Barry J.D."/>
            <person name="Berriman M."/>
            <person name="Hertz-Fowler C."/>
        </authorList>
    </citation>
    <scope>NUCLEOTIDE SEQUENCE [LARGE SCALE GENOMIC DNA]</scope>
    <source>
        <strain evidence="12">MHOM/CI/86/DAL972</strain>
    </source>
</reference>
<accession>D0A3H4</accession>
<dbReference type="PANTHER" id="PTHR11815:SF10">
    <property type="entry name" value="SUCCINATE--COA LIGASE [GDP-FORMING] SUBUNIT BETA, MITOCHONDRIAL"/>
    <property type="match status" value="1"/>
</dbReference>
<dbReference type="FunFam" id="3.30.470.20:FF:000002">
    <property type="entry name" value="Succinate--CoA ligase [ADP-forming] subunit beta"/>
    <property type="match status" value="1"/>
</dbReference>
<dbReference type="Gene3D" id="3.30.470.20">
    <property type="entry name" value="ATP-grasp fold, B domain"/>
    <property type="match status" value="1"/>
</dbReference>
<comment type="function">
    <text evidence="7">Succinyl-CoA synthetase functions in the citric acid cycle (TCA), coupling the hydrolysis of succinyl-CoA to the synthesis of ATP and thus represents the only step of substrate-level phosphorylation in the TCA. The beta subunit provides nucleotide specificity of the enzyme and binds the substrate succinate, while the binding sites for coenzyme A and phosphate are found in the alpha subunit.</text>
</comment>
<proteinExistence type="inferred from homology"/>
<gene>
    <name evidence="11" type="ORF">TbgDal_X9090</name>
</gene>
<protein>
    <recommendedName>
        <fullName evidence="7">Succinate--CoA ligase [ADP-forming] subunit beta, mitochondrial</fullName>
        <ecNumber evidence="7">6.2.1.5</ecNumber>
    </recommendedName>
    <alternativeName>
        <fullName evidence="7">Succinyl-CoA synthetase beta chain</fullName>
        <shortName evidence="7">SCS-beta</shortName>
    </alternativeName>
</protein>
<dbReference type="InterPro" id="IPR013650">
    <property type="entry name" value="ATP-grasp_succ-CoA_synth-type"/>
</dbReference>
<dbReference type="GO" id="GO:0042709">
    <property type="term" value="C:succinate-CoA ligase complex"/>
    <property type="evidence" value="ECO:0007669"/>
    <property type="project" value="UniProtKB-ARBA"/>
</dbReference>
<evidence type="ECO:0000313" key="12">
    <source>
        <dbReference type="Proteomes" id="UP000002316"/>
    </source>
</evidence>
<dbReference type="Pfam" id="PF08442">
    <property type="entry name" value="ATP-grasp_2"/>
    <property type="match status" value="1"/>
</dbReference>
<dbReference type="GO" id="GO:0005524">
    <property type="term" value="F:ATP binding"/>
    <property type="evidence" value="ECO:0007669"/>
    <property type="project" value="UniProtKB-UniRule"/>
</dbReference>
<comment type="pathway">
    <text evidence="1 7">Carbohydrate metabolism; tricarboxylic acid cycle; succinate from succinyl-CoA (ligase route): step 1/1.</text>
</comment>
<keyword evidence="4 7" id="KW-0479">Metal-binding</keyword>
<dbReference type="UniPathway" id="UPA00223">
    <property type="reaction ID" value="UER00999"/>
</dbReference>
<feature type="binding site" evidence="7">
    <location>
        <begin position="438"/>
        <end position="440"/>
    </location>
    <ligand>
        <name>substrate</name>
        <note>ligand shared with subunit alpha</note>
    </ligand>
</feature>
<dbReference type="VEuPathDB" id="TriTrypDB:Tbg972.10.9090"/>
<evidence type="ECO:0000259" key="9">
    <source>
        <dbReference type="Pfam" id="PF00549"/>
    </source>
</evidence>
<keyword evidence="6 7" id="KW-0460">Magnesium</keyword>
<evidence type="ECO:0000259" key="10">
    <source>
        <dbReference type="Pfam" id="PF08442"/>
    </source>
</evidence>
<feature type="domain" description="ATP-grasp fold succinyl-CoA synthetase-type" evidence="10">
    <location>
        <begin position="111"/>
        <end position="320"/>
    </location>
</feature>
<feature type="binding site" evidence="7">
    <location>
        <position position="155"/>
    </location>
    <ligand>
        <name>ATP</name>
        <dbReference type="ChEBI" id="CHEBI:30616"/>
    </ligand>
</feature>
<evidence type="ECO:0000313" key="11">
    <source>
        <dbReference type="EMBL" id="CBH15818.1"/>
    </source>
</evidence>
<dbReference type="GO" id="GO:0004775">
    <property type="term" value="F:succinate-CoA ligase (ADP-forming) activity"/>
    <property type="evidence" value="ECO:0007669"/>
    <property type="project" value="UniProtKB-UniRule"/>
</dbReference>
<keyword evidence="7" id="KW-0496">Mitochondrion</keyword>
<dbReference type="InterPro" id="IPR005809">
    <property type="entry name" value="Succ_CoA_ligase-like_bsu"/>
</dbReference>
<evidence type="ECO:0000256" key="7">
    <source>
        <dbReference type="HAMAP-Rule" id="MF_03219"/>
    </source>
</evidence>
<dbReference type="InterPro" id="IPR016102">
    <property type="entry name" value="Succinyl-CoA_synth-like"/>
</dbReference>
<dbReference type="PROSITE" id="PS01217">
    <property type="entry name" value="SUCCINYL_COA_LIG_3"/>
    <property type="match status" value="1"/>
</dbReference>
<dbReference type="Gene3D" id="3.40.50.261">
    <property type="entry name" value="Succinyl-CoA synthetase domains"/>
    <property type="match status" value="1"/>
</dbReference>
<dbReference type="RefSeq" id="XP_011778082.1">
    <property type="nucleotide sequence ID" value="XM_011779780.1"/>
</dbReference>
<dbReference type="NCBIfam" id="TIGR01016">
    <property type="entry name" value="sucCoAbeta"/>
    <property type="match status" value="1"/>
</dbReference>
<feature type="binding site" evidence="7">
    <location>
        <position position="330"/>
    </location>
    <ligand>
        <name>Mg(2+)</name>
        <dbReference type="ChEBI" id="CHEBI:18420"/>
    </ligand>
</feature>
<keyword evidence="7" id="KW-0067">ATP-binding</keyword>
<keyword evidence="5 7" id="KW-0547">Nucleotide-binding</keyword>
<dbReference type="GeneID" id="23866031"/>
<feature type="binding site" evidence="7">
    <location>
        <position position="316"/>
    </location>
    <ligand>
        <name>Mg(2+)</name>
        <dbReference type="ChEBI" id="CHEBI:18420"/>
    </ligand>
</feature>
<feature type="domain" description="ATP-citrate synthase/succinyl-CoA ligase C-terminal" evidence="9">
    <location>
        <begin position="379"/>
        <end position="501"/>
    </location>
</feature>
<comment type="subunit">
    <text evidence="7 8">Heterodimer of an alpha and a beta subunit.</text>
</comment>
<comment type="subcellular location">
    <subcellularLocation>
        <location evidence="7">Mitochondrion</location>
    </subcellularLocation>
</comment>
<evidence type="ECO:0000256" key="3">
    <source>
        <dbReference type="ARBA" id="ARBA00022598"/>
    </source>
</evidence>
<dbReference type="GO" id="GO:0000287">
    <property type="term" value="F:magnesium ion binding"/>
    <property type="evidence" value="ECO:0007669"/>
    <property type="project" value="UniProtKB-UniRule"/>
</dbReference>
<evidence type="ECO:0000256" key="5">
    <source>
        <dbReference type="ARBA" id="ARBA00022741"/>
    </source>
</evidence>
<dbReference type="KEGG" id="tbg:TbgDal_X9090"/>
<dbReference type="GO" id="GO:0006099">
    <property type="term" value="P:tricarboxylic acid cycle"/>
    <property type="evidence" value="ECO:0007669"/>
    <property type="project" value="UniProtKB-UniRule"/>
</dbReference>
<evidence type="ECO:0000256" key="1">
    <source>
        <dbReference type="ARBA" id="ARBA00005064"/>
    </source>
</evidence>
<dbReference type="InterPro" id="IPR013815">
    <property type="entry name" value="ATP_grasp_subdomain_1"/>
</dbReference>
<dbReference type="Gene3D" id="3.30.1490.20">
    <property type="entry name" value="ATP-grasp fold, A domain"/>
    <property type="match status" value="1"/>
</dbReference>
<dbReference type="EMBL" id="FN554973">
    <property type="protein sequence ID" value="CBH15818.1"/>
    <property type="molecule type" value="Genomic_DNA"/>
</dbReference>
<dbReference type="OrthoDB" id="1552at2759"/>
<dbReference type="HAMAP" id="MF_00558">
    <property type="entry name" value="Succ_CoA_beta"/>
    <property type="match status" value="1"/>
</dbReference>
<dbReference type="Proteomes" id="UP000002316">
    <property type="component" value="Chromosome 10"/>
</dbReference>
<comment type="cofactor">
    <cofactor evidence="7">
        <name>Mg(2+)</name>
        <dbReference type="ChEBI" id="CHEBI:18420"/>
    </cofactor>
    <text evidence="7">Binds 1 Mg(2+) ion per subunit.</text>
</comment>
<dbReference type="FunFam" id="3.40.50.261:FF:000001">
    <property type="entry name" value="Succinate--CoA ligase [ADP-forming] subunit beta"/>
    <property type="match status" value="1"/>
</dbReference>
<comment type="catalytic activity">
    <reaction evidence="7">
        <text>succinate + ATP + CoA = succinyl-CoA + ADP + phosphate</text>
        <dbReference type="Rhea" id="RHEA:17661"/>
        <dbReference type="ChEBI" id="CHEBI:30031"/>
        <dbReference type="ChEBI" id="CHEBI:30616"/>
        <dbReference type="ChEBI" id="CHEBI:43474"/>
        <dbReference type="ChEBI" id="CHEBI:57287"/>
        <dbReference type="ChEBI" id="CHEBI:57292"/>
        <dbReference type="ChEBI" id="CHEBI:456216"/>
        <dbReference type="EC" id="6.2.1.5"/>
    </reaction>
</comment>
<dbReference type="SUPFAM" id="SSF56059">
    <property type="entry name" value="Glutathione synthetase ATP-binding domain-like"/>
    <property type="match status" value="1"/>
</dbReference>
<feature type="binding site" evidence="7">
    <location>
        <position position="224"/>
    </location>
    <ligand>
        <name>ATP</name>
        <dbReference type="ChEBI" id="CHEBI:30616"/>
    </ligand>
</feature>
<name>D0A3H4_TRYB9</name>